<accession>A0A1R3KPD7</accession>
<keyword evidence="7" id="KW-0804">Transcription</keyword>
<evidence type="ECO:0000259" key="11">
    <source>
        <dbReference type="PROSITE" id="PS51141"/>
    </source>
</evidence>
<evidence type="ECO:0000313" key="12">
    <source>
        <dbReference type="EMBL" id="OMP08950.1"/>
    </source>
</evidence>
<feature type="domain" description="SBP-type" evidence="11">
    <location>
        <begin position="68"/>
        <end position="145"/>
    </location>
</feature>
<protein>
    <submittedName>
        <fullName evidence="12">Transcription factor, SBP-box</fullName>
    </submittedName>
</protein>
<reference evidence="13" key="1">
    <citation type="submission" date="2013-09" db="EMBL/GenBank/DDBJ databases">
        <title>Corchorus olitorius genome sequencing.</title>
        <authorList>
            <person name="Alam M."/>
            <person name="Haque M.S."/>
            <person name="Islam M.S."/>
            <person name="Emdad E.M."/>
            <person name="Islam M.M."/>
            <person name="Ahmed B."/>
            <person name="Halim A."/>
            <person name="Hossen Q.M.M."/>
            <person name="Hossain M.Z."/>
            <person name="Ahmed R."/>
            <person name="Khan M.M."/>
            <person name="Islam R."/>
            <person name="Rashid M.M."/>
            <person name="Khan S.A."/>
            <person name="Rahman M.S."/>
            <person name="Alam M."/>
            <person name="Yahiya A.S."/>
            <person name="Khan M.S."/>
            <person name="Azam M.S."/>
            <person name="Haque T."/>
            <person name="Lashkar M.Z.H."/>
            <person name="Akhand A.I."/>
            <person name="Morshed G."/>
            <person name="Roy S."/>
            <person name="Uddin K.S."/>
            <person name="Rabeya T."/>
            <person name="Hossain A.S."/>
            <person name="Chowdhury A."/>
            <person name="Snigdha A.R."/>
            <person name="Mortoza M.S."/>
            <person name="Matin S.A."/>
            <person name="Hoque S.M.E."/>
            <person name="Islam M.K."/>
            <person name="Roy D.K."/>
            <person name="Haider R."/>
            <person name="Moosa M.M."/>
            <person name="Elias S.M."/>
            <person name="Hasan A.M."/>
            <person name="Jahan S."/>
            <person name="Shafiuddin M."/>
            <person name="Mahmood N."/>
            <person name="Shommy N.S."/>
        </authorList>
    </citation>
    <scope>NUCLEOTIDE SEQUENCE [LARGE SCALE GENOMIC DNA]</scope>
    <source>
        <strain evidence="13">cv. O-4</strain>
    </source>
</reference>
<evidence type="ECO:0000256" key="5">
    <source>
        <dbReference type="ARBA" id="ARBA00023015"/>
    </source>
</evidence>
<feature type="compositionally biased region" description="Basic and acidic residues" evidence="10">
    <location>
        <begin position="145"/>
        <end position="160"/>
    </location>
</feature>
<feature type="region of interest" description="Disordered" evidence="10">
    <location>
        <begin position="1"/>
        <end position="20"/>
    </location>
</feature>
<comment type="caution">
    <text evidence="12">The sequence shown here is derived from an EMBL/GenBank/DDBJ whole genome shotgun (WGS) entry which is preliminary data.</text>
</comment>
<dbReference type="Pfam" id="PF03110">
    <property type="entry name" value="SBP"/>
    <property type="match status" value="1"/>
</dbReference>
<evidence type="ECO:0000256" key="4">
    <source>
        <dbReference type="ARBA" id="ARBA00022833"/>
    </source>
</evidence>
<evidence type="ECO:0000256" key="2">
    <source>
        <dbReference type="ARBA" id="ARBA00022723"/>
    </source>
</evidence>
<dbReference type="STRING" id="93759.A0A1R3KPD7"/>
<keyword evidence="5" id="KW-0805">Transcription regulation</keyword>
<keyword evidence="13" id="KW-1185">Reference proteome</keyword>
<keyword evidence="4" id="KW-0862">Zinc</keyword>
<comment type="subcellular location">
    <subcellularLocation>
        <location evidence="1">Nucleus</location>
    </subcellularLocation>
</comment>
<dbReference type="GO" id="GO:0003677">
    <property type="term" value="F:DNA binding"/>
    <property type="evidence" value="ECO:0007669"/>
    <property type="project" value="UniProtKB-KW"/>
</dbReference>
<sequence length="192" mass="21498">MEARGKQKTGKVVKREADNDEDEFELQFGGFMEDDDNKKRKNMIVLGGGSGRKGSTAAATGGGAAGGLRYCQADECNADLSDAKQYHKRHKVCAHHSKAQIVLVAGIRQRFCQQCSRFHDLAEFDEAKRSCRRRLAGHNERRRKNSAESHGEGSGRKGTEQLKDMICGQVDDRGRMKLTIQENPTYKHFQII</sequence>
<dbReference type="OrthoDB" id="514967at2759"/>
<keyword evidence="6" id="KW-0238">DNA-binding</keyword>
<evidence type="ECO:0000256" key="10">
    <source>
        <dbReference type="SAM" id="MobiDB-lite"/>
    </source>
</evidence>
<evidence type="ECO:0000256" key="8">
    <source>
        <dbReference type="ARBA" id="ARBA00023242"/>
    </source>
</evidence>
<organism evidence="12 13">
    <name type="scientific">Corchorus olitorius</name>
    <dbReference type="NCBI Taxonomy" id="93759"/>
    <lineage>
        <taxon>Eukaryota</taxon>
        <taxon>Viridiplantae</taxon>
        <taxon>Streptophyta</taxon>
        <taxon>Embryophyta</taxon>
        <taxon>Tracheophyta</taxon>
        <taxon>Spermatophyta</taxon>
        <taxon>Magnoliopsida</taxon>
        <taxon>eudicotyledons</taxon>
        <taxon>Gunneridae</taxon>
        <taxon>Pentapetalae</taxon>
        <taxon>rosids</taxon>
        <taxon>malvids</taxon>
        <taxon>Malvales</taxon>
        <taxon>Malvaceae</taxon>
        <taxon>Grewioideae</taxon>
        <taxon>Apeibeae</taxon>
        <taxon>Corchorus</taxon>
    </lineage>
</organism>
<dbReference type="InterPro" id="IPR044817">
    <property type="entry name" value="SBP-like"/>
</dbReference>
<gene>
    <name evidence="12" type="ORF">COLO4_05957</name>
</gene>
<keyword evidence="8" id="KW-0539">Nucleus</keyword>
<dbReference type="FunFam" id="4.10.1100.10:FF:000001">
    <property type="entry name" value="Squamosa promoter-binding-like protein 14"/>
    <property type="match status" value="1"/>
</dbReference>
<dbReference type="GO" id="GO:0008270">
    <property type="term" value="F:zinc ion binding"/>
    <property type="evidence" value="ECO:0007669"/>
    <property type="project" value="UniProtKB-KW"/>
</dbReference>
<dbReference type="InterPro" id="IPR004333">
    <property type="entry name" value="SBP_dom"/>
</dbReference>
<dbReference type="Proteomes" id="UP000187203">
    <property type="component" value="Unassembled WGS sequence"/>
</dbReference>
<dbReference type="PANTHER" id="PTHR31251">
    <property type="entry name" value="SQUAMOSA PROMOTER-BINDING-LIKE PROTEIN 4"/>
    <property type="match status" value="1"/>
</dbReference>
<keyword evidence="3 9" id="KW-0863">Zinc-finger</keyword>
<name>A0A1R3KPD7_9ROSI</name>
<evidence type="ECO:0000313" key="13">
    <source>
        <dbReference type="Proteomes" id="UP000187203"/>
    </source>
</evidence>
<dbReference type="PROSITE" id="PS51141">
    <property type="entry name" value="ZF_SBP"/>
    <property type="match status" value="1"/>
</dbReference>
<evidence type="ECO:0000256" key="3">
    <source>
        <dbReference type="ARBA" id="ARBA00022771"/>
    </source>
</evidence>
<evidence type="ECO:0000256" key="9">
    <source>
        <dbReference type="PROSITE-ProRule" id="PRU00470"/>
    </source>
</evidence>
<dbReference type="SUPFAM" id="SSF103612">
    <property type="entry name" value="SBT domain"/>
    <property type="match status" value="1"/>
</dbReference>
<evidence type="ECO:0000256" key="1">
    <source>
        <dbReference type="ARBA" id="ARBA00004123"/>
    </source>
</evidence>
<dbReference type="AlphaFoldDB" id="A0A1R3KPD7"/>
<dbReference type="Gene3D" id="4.10.1100.10">
    <property type="entry name" value="Transcription factor, SBP-box domain"/>
    <property type="match status" value="1"/>
</dbReference>
<dbReference type="EMBL" id="AWUE01012537">
    <property type="protein sequence ID" value="OMP08950.1"/>
    <property type="molecule type" value="Genomic_DNA"/>
</dbReference>
<feature type="compositionally biased region" description="Basic residues" evidence="10">
    <location>
        <begin position="1"/>
        <end position="12"/>
    </location>
</feature>
<dbReference type="InterPro" id="IPR036893">
    <property type="entry name" value="SBP_sf"/>
</dbReference>
<keyword evidence="2" id="KW-0479">Metal-binding</keyword>
<dbReference type="PANTHER" id="PTHR31251:SF226">
    <property type="entry name" value="SQUAMOSA PROMOTER-BINDING-LIKE PROTEIN 6"/>
    <property type="match status" value="1"/>
</dbReference>
<proteinExistence type="predicted"/>
<dbReference type="GO" id="GO:0005634">
    <property type="term" value="C:nucleus"/>
    <property type="evidence" value="ECO:0007669"/>
    <property type="project" value="UniProtKB-SubCell"/>
</dbReference>
<evidence type="ECO:0000256" key="7">
    <source>
        <dbReference type="ARBA" id="ARBA00023163"/>
    </source>
</evidence>
<evidence type="ECO:0000256" key="6">
    <source>
        <dbReference type="ARBA" id="ARBA00023125"/>
    </source>
</evidence>
<feature type="region of interest" description="Disordered" evidence="10">
    <location>
        <begin position="137"/>
        <end position="160"/>
    </location>
</feature>